<organism evidence="12 13">
    <name type="scientific">Striga asiatica</name>
    <name type="common">Asiatic witchweed</name>
    <name type="synonym">Buchnera asiatica</name>
    <dbReference type="NCBI Taxonomy" id="4170"/>
    <lineage>
        <taxon>Eukaryota</taxon>
        <taxon>Viridiplantae</taxon>
        <taxon>Streptophyta</taxon>
        <taxon>Embryophyta</taxon>
        <taxon>Tracheophyta</taxon>
        <taxon>Spermatophyta</taxon>
        <taxon>Magnoliopsida</taxon>
        <taxon>eudicotyledons</taxon>
        <taxon>Gunneridae</taxon>
        <taxon>Pentapetalae</taxon>
        <taxon>asterids</taxon>
        <taxon>lamiids</taxon>
        <taxon>Lamiales</taxon>
        <taxon>Orobanchaceae</taxon>
        <taxon>Buchnereae</taxon>
        <taxon>Striga</taxon>
    </lineage>
</organism>
<evidence type="ECO:0000256" key="4">
    <source>
        <dbReference type="ARBA" id="ARBA00022833"/>
    </source>
</evidence>
<keyword evidence="13" id="KW-1185">Reference proteome</keyword>
<keyword evidence="9" id="KW-0539">Nucleus</keyword>
<dbReference type="PANTHER" id="PTHR31948">
    <property type="entry name" value="ZINC-FINGER HOMEODOMAIN PROTEIN 2"/>
    <property type="match status" value="1"/>
</dbReference>
<dbReference type="GO" id="GO:0005634">
    <property type="term" value="C:nucleus"/>
    <property type="evidence" value="ECO:0007669"/>
    <property type="project" value="UniProtKB-SubCell"/>
</dbReference>
<feature type="region of interest" description="Disordered" evidence="10">
    <location>
        <begin position="1"/>
        <end position="52"/>
    </location>
</feature>
<dbReference type="GO" id="GO:0008270">
    <property type="term" value="F:zinc ion binding"/>
    <property type="evidence" value="ECO:0007669"/>
    <property type="project" value="UniProtKB-KW"/>
</dbReference>
<evidence type="ECO:0000256" key="8">
    <source>
        <dbReference type="ARBA" id="ARBA00023163"/>
    </source>
</evidence>
<evidence type="ECO:0000313" key="12">
    <source>
        <dbReference type="EMBL" id="GER47147.1"/>
    </source>
</evidence>
<evidence type="ECO:0000256" key="5">
    <source>
        <dbReference type="ARBA" id="ARBA00023015"/>
    </source>
</evidence>
<dbReference type="GO" id="GO:0003700">
    <property type="term" value="F:DNA-binding transcription factor activity"/>
    <property type="evidence" value="ECO:0007669"/>
    <property type="project" value="TreeGrafter"/>
</dbReference>
<dbReference type="InterPro" id="IPR006456">
    <property type="entry name" value="ZF_HD_homeobox_Cys/His_dimer"/>
</dbReference>
<dbReference type="EMBL" id="BKCP01007737">
    <property type="protein sequence ID" value="GER47147.1"/>
    <property type="molecule type" value="Genomic_DNA"/>
</dbReference>
<dbReference type="NCBIfam" id="TIGR01566">
    <property type="entry name" value="ZF_HD_prot_N"/>
    <property type="match status" value="1"/>
</dbReference>
<keyword evidence="8" id="KW-0804">Transcription</keyword>
<keyword evidence="6 12" id="KW-0238">DNA-binding</keyword>
<evidence type="ECO:0000259" key="11">
    <source>
        <dbReference type="PROSITE" id="PS51523"/>
    </source>
</evidence>
<keyword evidence="4" id="KW-0862">Zinc</keyword>
<evidence type="ECO:0000313" key="13">
    <source>
        <dbReference type="Proteomes" id="UP000325081"/>
    </source>
</evidence>
<dbReference type="InterPro" id="IPR006455">
    <property type="entry name" value="Homeodomain_ZF_HD"/>
</dbReference>
<feature type="compositionally biased region" description="Acidic residues" evidence="10">
    <location>
        <begin position="1"/>
        <end position="12"/>
    </location>
</feature>
<dbReference type="GO" id="GO:0000976">
    <property type="term" value="F:transcription cis-regulatory region binding"/>
    <property type="evidence" value="ECO:0007669"/>
    <property type="project" value="TreeGrafter"/>
</dbReference>
<gene>
    <name evidence="12" type="ORF">STAS_24219</name>
</gene>
<keyword evidence="2" id="KW-0479">Metal-binding</keyword>
<feature type="compositionally biased region" description="Pro residues" evidence="10">
    <location>
        <begin position="35"/>
        <end position="48"/>
    </location>
</feature>
<keyword evidence="7 12" id="KW-0371">Homeobox</keyword>
<dbReference type="InterPro" id="IPR009057">
    <property type="entry name" value="Homeodomain-like_sf"/>
</dbReference>
<dbReference type="AlphaFoldDB" id="A0A5A7QRV6"/>
<reference evidence="13" key="1">
    <citation type="journal article" date="2019" name="Curr. Biol.">
        <title>Genome Sequence of Striga asiatica Provides Insight into the Evolution of Plant Parasitism.</title>
        <authorList>
            <person name="Yoshida S."/>
            <person name="Kim S."/>
            <person name="Wafula E.K."/>
            <person name="Tanskanen J."/>
            <person name="Kim Y.M."/>
            <person name="Honaas L."/>
            <person name="Yang Z."/>
            <person name="Spallek T."/>
            <person name="Conn C.E."/>
            <person name="Ichihashi Y."/>
            <person name="Cheong K."/>
            <person name="Cui S."/>
            <person name="Der J.P."/>
            <person name="Gundlach H."/>
            <person name="Jiao Y."/>
            <person name="Hori C."/>
            <person name="Ishida J.K."/>
            <person name="Kasahara H."/>
            <person name="Kiba T."/>
            <person name="Kim M.S."/>
            <person name="Koo N."/>
            <person name="Laohavisit A."/>
            <person name="Lee Y.H."/>
            <person name="Lumba S."/>
            <person name="McCourt P."/>
            <person name="Mortimer J.C."/>
            <person name="Mutuku J.M."/>
            <person name="Nomura T."/>
            <person name="Sasaki-Sekimoto Y."/>
            <person name="Seto Y."/>
            <person name="Wang Y."/>
            <person name="Wakatake T."/>
            <person name="Sakakibara H."/>
            <person name="Demura T."/>
            <person name="Yamaguchi S."/>
            <person name="Yoneyama K."/>
            <person name="Manabe R.I."/>
            <person name="Nelson D.C."/>
            <person name="Schulman A.H."/>
            <person name="Timko M.P."/>
            <person name="dePamphilis C.W."/>
            <person name="Choi D."/>
            <person name="Shirasu K."/>
        </authorList>
    </citation>
    <scope>NUCLEOTIDE SEQUENCE [LARGE SCALE GENOMIC DNA]</scope>
    <source>
        <strain evidence="13">cv. UVA1</strain>
    </source>
</reference>
<dbReference type="PROSITE" id="PS51523">
    <property type="entry name" value="ZF_HD_DIMER"/>
    <property type="match status" value="1"/>
</dbReference>
<dbReference type="NCBIfam" id="TIGR01565">
    <property type="entry name" value="homeo_ZF_HD"/>
    <property type="match status" value="1"/>
</dbReference>
<keyword evidence="5" id="KW-0805">Transcription regulation</keyword>
<keyword evidence="3" id="KW-0863">Zinc-finger</keyword>
<evidence type="ECO:0000256" key="9">
    <source>
        <dbReference type="ARBA" id="ARBA00023242"/>
    </source>
</evidence>
<name>A0A5A7QRV6_STRAF</name>
<dbReference type="FunFam" id="1.10.10.60:FF:000257">
    <property type="entry name" value="Zinc-finger homeodomain protein 2"/>
    <property type="match status" value="1"/>
</dbReference>
<dbReference type="Gene3D" id="1.10.10.60">
    <property type="entry name" value="Homeodomain-like"/>
    <property type="match status" value="1"/>
</dbReference>
<comment type="caution">
    <text evidence="12">The sequence shown here is derived from an EMBL/GenBank/DDBJ whole genome shotgun (WGS) entry which is preliminary data.</text>
</comment>
<evidence type="ECO:0000256" key="6">
    <source>
        <dbReference type="ARBA" id="ARBA00023125"/>
    </source>
</evidence>
<proteinExistence type="predicted"/>
<sequence length="271" mass="30002">MEFEDQEDEQEGEMGSTGPSYDDSLVNSNSTRPLKTPPCPSEPPPPPPRKLRYRECLKNHAVGIGGHAVDGCGEFIPAGDDGTLESLRCAACSCHRNFHRKEADPSSGGGGAAPLAFHPHHQQQLLLTHNHHHHHPHGHFGYRSPGGYLHVAAVPPQRPPQTAAFLALPSSSGGGGGGQTEEMEDYYYSNNTHNNNCNNNPLISSSGKKRFRTKFTQEQKDKMLSFAEHLGWKIQKQDEEIVQQFCNEVGIKRHVLKVWMHNNKHTLGKKT</sequence>
<dbReference type="GO" id="GO:0050793">
    <property type="term" value="P:regulation of developmental process"/>
    <property type="evidence" value="ECO:0007669"/>
    <property type="project" value="TreeGrafter"/>
</dbReference>
<evidence type="ECO:0000256" key="1">
    <source>
        <dbReference type="ARBA" id="ARBA00004123"/>
    </source>
</evidence>
<accession>A0A5A7QRV6</accession>
<evidence type="ECO:0000256" key="7">
    <source>
        <dbReference type="ARBA" id="ARBA00023155"/>
    </source>
</evidence>
<dbReference type="Proteomes" id="UP000325081">
    <property type="component" value="Unassembled WGS sequence"/>
</dbReference>
<evidence type="ECO:0000256" key="2">
    <source>
        <dbReference type="ARBA" id="ARBA00022723"/>
    </source>
</evidence>
<dbReference type="PANTHER" id="PTHR31948:SF140">
    <property type="entry name" value="ZINC-FINGER HOMEODOMAIN PROTEIN 2"/>
    <property type="match status" value="1"/>
</dbReference>
<protein>
    <submittedName>
        <fullName evidence="12">Homeobox protein 22</fullName>
    </submittedName>
</protein>
<evidence type="ECO:0000256" key="10">
    <source>
        <dbReference type="SAM" id="MobiDB-lite"/>
    </source>
</evidence>
<comment type="subcellular location">
    <subcellularLocation>
        <location evidence="1">Nucleus</location>
    </subcellularLocation>
</comment>
<dbReference type="SUPFAM" id="SSF46689">
    <property type="entry name" value="Homeodomain-like"/>
    <property type="match status" value="1"/>
</dbReference>
<feature type="domain" description="ZF-HD dimerization-type" evidence="11">
    <location>
        <begin position="53"/>
        <end position="102"/>
    </location>
</feature>
<dbReference type="OrthoDB" id="1921929at2759"/>
<evidence type="ECO:0000256" key="3">
    <source>
        <dbReference type="ARBA" id="ARBA00022771"/>
    </source>
</evidence>
<dbReference type="Pfam" id="PF04770">
    <property type="entry name" value="ZF-HD_dimer"/>
    <property type="match status" value="1"/>
</dbReference>